<sequence>MNFSGLPICNIRSTIYFPMSKKKIEWYTFCKYLHEQKEILRHITSTLARAIRHEFPPSCERATPAPRLRPPSSAVSFTPPYRAASAHPHKNLRYSAVQAYPFLFALPC</sequence>
<evidence type="ECO:0000313" key="2">
    <source>
        <dbReference type="Proteomes" id="UP001627154"/>
    </source>
</evidence>
<reference evidence="1 2" key="1">
    <citation type="journal article" date="2024" name="bioRxiv">
        <title>A reference genome for Trichogramma kaykai: A tiny desert-dwelling parasitoid wasp with competing sex-ratio distorters.</title>
        <authorList>
            <person name="Culotta J."/>
            <person name="Lindsey A.R."/>
        </authorList>
    </citation>
    <scope>NUCLEOTIDE SEQUENCE [LARGE SCALE GENOMIC DNA]</scope>
    <source>
        <strain evidence="1 2">KSX58</strain>
    </source>
</reference>
<name>A0ABD2X512_9HYME</name>
<dbReference type="AlphaFoldDB" id="A0ABD2X512"/>
<proteinExistence type="predicted"/>
<comment type="caution">
    <text evidence="1">The sequence shown here is derived from an EMBL/GenBank/DDBJ whole genome shotgun (WGS) entry which is preliminary data.</text>
</comment>
<evidence type="ECO:0000313" key="1">
    <source>
        <dbReference type="EMBL" id="KAL3400446.1"/>
    </source>
</evidence>
<gene>
    <name evidence="1" type="ORF">TKK_006303</name>
</gene>
<dbReference type="EMBL" id="JBJJXI010000051">
    <property type="protein sequence ID" value="KAL3400446.1"/>
    <property type="molecule type" value="Genomic_DNA"/>
</dbReference>
<accession>A0ABD2X512</accession>
<protein>
    <submittedName>
        <fullName evidence="1">Uncharacterized protein</fullName>
    </submittedName>
</protein>
<organism evidence="1 2">
    <name type="scientific">Trichogramma kaykai</name>
    <dbReference type="NCBI Taxonomy" id="54128"/>
    <lineage>
        <taxon>Eukaryota</taxon>
        <taxon>Metazoa</taxon>
        <taxon>Ecdysozoa</taxon>
        <taxon>Arthropoda</taxon>
        <taxon>Hexapoda</taxon>
        <taxon>Insecta</taxon>
        <taxon>Pterygota</taxon>
        <taxon>Neoptera</taxon>
        <taxon>Endopterygota</taxon>
        <taxon>Hymenoptera</taxon>
        <taxon>Apocrita</taxon>
        <taxon>Proctotrupomorpha</taxon>
        <taxon>Chalcidoidea</taxon>
        <taxon>Trichogrammatidae</taxon>
        <taxon>Trichogramma</taxon>
    </lineage>
</organism>
<dbReference type="Proteomes" id="UP001627154">
    <property type="component" value="Unassembled WGS sequence"/>
</dbReference>
<keyword evidence="2" id="KW-1185">Reference proteome</keyword>